<dbReference type="EMBL" id="BPLR01000134">
    <property type="protein sequence ID" value="GIY92388.1"/>
    <property type="molecule type" value="Genomic_DNA"/>
</dbReference>
<dbReference type="GO" id="GO:0032874">
    <property type="term" value="P:positive regulation of stress-activated MAPK cascade"/>
    <property type="evidence" value="ECO:0007669"/>
    <property type="project" value="TreeGrafter"/>
</dbReference>
<evidence type="ECO:0000256" key="4">
    <source>
        <dbReference type="ARBA" id="ARBA00041041"/>
    </source>
</evidence>
<evidence type="ECO:0000256" key="2">
    <source>
        <dbReference type="ARBA" id="ARBA00022737"/>
    </source>
</evidence>
<proteinExistence type="inferred from homology"/>
<dbReference type="PANTHER" id="PTHR46428">
    <property type="entry name" value="KELCH DOMAIN-CONTAINING PROTEIN 10"/>
    <property type="match status" value="1"/>
</dbReference>
<keyword evidence="2" id="KW-0677">Repeat</keyword>
<keyword evidence="6" id="KW-1185">Reference proteome</keyword>
<dbReference type="PANTHER" id="PTHR46428:SF1">
    <property type="entry name" value="KELCH DOMAIN-CONTAINING PROTEIN 10"/>
    <property type="match status" value="1"/>
</dbReference>
<reference evidence="5 6" key="1">
    <citation type="submission" date="2021-06" db="EMBL/GenBank/DDBJ databases">
        <title>Caerostris extrusa draft genome.</title>
        <authorList>
            <person name="Kono N."/>
            <person name="Arakawa K."/>
        </authorList>
    </citation>
    <scope>NUCLEOTIDE SEQUENCE [LARGE SCALE GENOMIC DNA]</scope>
</reference>
<protein>
    <recommendedName>
        <fullName evidence="4">Kelch domain-containing protein 10</fullName>
    </recommendedName>
</protein>
<evidence type="ECO:0000256" key="3">
    <source>
        <dbReference type="ARBA" id="ARBA00038487"/>
    </source>
</evidence>
<dbReference type="Pfam" id="PF01344">
    <property type="entry name" value="Kelch_1"/>
    <property type="match status" value="1"/>
</dbReference>
<evidence type="ECO:0000313" key="6">
    <source>
        <dbReference type="Proteomes" id="UP001054945"/>
    </source>
</evidence>
<gene>
    <name evidence="5" type="primary">KLHDC10</name>
    <name evidence="5" type="ORF">CEXT_756761</name>
</gene>
<comment type="similarity">
    <text evidence="3">Belongs to the KLHDC10 family.</text>
</comment>
<evidence type="ECO:0000256" key="1">
    <source>
        <dbReference type="ARBA" id="ARBA00022441"/>
    </source>
</evidence>
<dbReference type="AlphaFoldDB" id="A0AAV4XF31"/>
<name>A0AAV4XF31_CAEEX</name>
<dbReference type="InterPro" id="IPR052125">
    <property type="entry name" value="KLHDC10"/>
</dbReference>
<evidence type="ECO:0000313" key="5">
    <source>
        <dbReference type="EMBL" id="GIY92388.1"/>
    </source>
</evidence>
<organism evidence="5 6">
    <name type="scientific">Caerostris extrusa</name>
    <name type="common">Bark spider</name>
    <name type="synonym">Caerostris bankana</name>
    <dbReference type="NCBI Taxonomy" id="172846"/>
    <lineage>
        <taxon>Eukaryota</taxon>
        <taxon>Metazoa</taxon>
        <taxon>Ecdysozoa</taxon>
        <taxon>Arthropoda</taxon>
        <taxon>Chelicerata</taxon>
        <taxon>Arachnida</taxon>
        <taxon>Araneae</taxon>
        <taxon>Araneomorphae</taxon>
        <taxon>Entelegynae</taxon>
        <taxon>Araneoidea</taxon>
        <taxon>Araneidae</taxon>
        <taxon>Caerostris</taxon>
    </lineage>
</organism>
<keyword evidence="1" id="KW-0880">Kelch repeat</keyword>
<dbReference type="InterPro" id="IPR015915">
    <property type="entry name" value="Kelch-typ_b-propeller"/>
</dbReference>
<dbReference type="InterPro" id="IPR006652">
    <property type="entry name" value="Kelch_1"/>
</dbReference>
<dbReference type="SUPFAM" id="SSF117281">
    <property type="entry name" value="Kelch motif"/>
    <property type="match status" value="2"/>
</dbReference>
<dbReference type="Proteomes" id="UP001054945">
    <property type="component" value="Unassembled WGS sequence"/>
</dbReference>
<accession>A0AAV4XF31</accession>
<sequence>MEFESHKKIFKRTFKFSRYKITKQKTSGNHFRGVECPEPRSGHRIVVLDGNVYTFGGYTPIAEGGSVNHLLFKQLWRYNVAARCWKLLESTGEIPEELASHSAALLGSYMLVYGGTGLPFGETSSNSVHICNLNTLEWSKLDTEGTKPDEMYGQAMIIHDNKAYVCGGTTGYSYSMDVHCLDVKTKIWTNLDGKNDSERPPSRYRHEIAFHKDRIYVFGGGTAFDSYDFKEVPFFDLTTSSWNKVAPSVEFLEPRRCHGCVQVELVSFKFIICLAPYVYICGGFDGTRCFSDIWKFDLNTHQWKKLSVKLPTPLYFHSVFVTNEGQLFVFGGVDSIENNSRTNTLYSMWLKIPSLSQMAWQAMLNYTPHIARIDKNILNLITTVIKFLPVACIFMAIKTLPALAVAPSIGVM</sequence>
<dbReference type="SMART" id="SM00612">
    <property type="entry name" value="Kelch"/>
    <property type="match status" value="3"/>
</dbReference>
<comment type="caution">
    <text evidence="5">The sequence shown here is derived from an EMBL/GenBank/DDBJ whole genome shotgun (WGS) entry which is preliminary data.</text>
</comment>
<dbReference type="Pfam" id="PF24681">
    <property type="entry name" value="Kelch_KLHDC2_KLHL20_DRC7"/>
    <property type="match status" value="1"/>
</dbReference>
<dbReference type="Gene3D" id="2.120.10.80">
    <property type="entry name" value="Kelch-type beta propeller"/>
    <property type="match status" value="2"/>
</dbReference>